<dbReference type="Pfam" id="PF01757">
    <property type="entry name" value="Acyl_transf_3"/>
    <property type="match status" value="1"/>
</dbReference>
<dbReference type="GO" id="GO:0016747">
    <property type="term" value="F:acyltransferase activity, transferring groups other than amino-acyl groups"/>
    <property type="evidence" value="ECO:0007669"/>
    <property type="project" value="InterPro"/>
</dbReference>
<dbReference type="EnsemblMetazoa" id="AAEL020288-RA">
    <property type="protein sequence ID" value="AAEL020288-PA"/>
    <property type="gene ID" value="AAEL020288"/>
</dbReference>
<reference evidence="2" key="2">
    <citation type="submission" date="2020-05" db="UniProtKB">
        <authorList>
            <consortium name="EnsemblMetazoa"/>
        </authorList>
    </citation>
    <scope>IDENTIFICATION</scope>
    <source>
        <strain evidence="2">LVP_AGWG</strain>
    </source>
</reference>
<proteinExistence type="predicted"/>
<evidence type="ECO:0000313" key="2">
    <source>
        <dbReference type="EnsemblMetazoa" id="AAEL020288-PA"/>
    </source>
</evidence>
<organism evidence="2 3">
    <name type="scientific">Aedes aegypti</name>
    <name type="common">Yellowfever mosquito</name>
    <name type="synonym">Culex aegypti</name>
    <dbReference type="NCBI Taxonomy" id="7159"/>
    <lineage>
        <taxon>Eukaryota</taxon>
        <taxon>Metazoa</taxon>
        <taxon>Ecdysozoa</taxon>
        <taxon>Arthropoda</taxon>
        <taxon>Hexapoda</taxon>
        <taxon>Insecta</taxon>
        <taxon>Pterygota</taxon>
        <taxon>Neoptera</taxon>
        <taxon>Endopterygota</taxon>
        <taxon>Diptera</taxon>
        <taxon>Nematocera</taxon>
        <taxon>Culicoidea</taxon>
        <taxon>Culicidae</taxon>
        <taxon>Culicinae</taxon>
        <taxon>Aedini</taxon>
        <taxon>Aedes</taxon>
        <taxon>Stegomyia</taxon>
    </lineage>
</organism>
<dbReference type="InterPro" id="IPR052728">
    <property type="entry name" value="O2_lipid_transport_reg"/>
</dbReference>
<dbReference type="AlphaFoldDB" id="A0A6I8TXW3"/>
<gene>
    <name evidence="2" type="primary">110679485</name>
</gene>
<dbReference type="InParanoid" id="A0A6I8TXW3"/>
<reference evidence="2 3" key="1">
    <citation type="submission" date="2017-06" db="EMBL/GenBank/DDBJ databases">
        <title>Aedes aegypti genome working group (AGWG) sequencing and assembly.</title>
        <authorList>
            <consortium name="Aedes aegypti Genome Working Group (AGWG)"/>
            <person name="Matthews B.J."/>
        </authorList>
    </citation>
    <scope>NUCLEOTIDE SEQUENCE [LARGE SCALE GENOMIC DNA]</scope>
    <source>
        <strain evidence="2 3">LVP_AGWG</strain>
    </source>
</reference>
<dbReference type="Proteomes" id="UP000008820">
    <property type="component" value="Chromosome 3"/>
</dbReference>
<dbReference type="PANTHER" id="PTHR11161">
    <property type="entry name" value="O-ACYLTRANSFERASE"/>
    <property type="match status" value="1"/>
</dbReference>
<accession>A0A6I8TXW3</accession>
<evidence type="ECO:0000313" key="3">
    <source>
        <dbReference type="Proteomes" id="UP000008820"/>
    </source>
</evidence>
<evidence type="ECO:0000259" key="1">
    <source>
        <dbReference type="Pfam" id="PF01757"/>
    </source>
</evidence>
<dbReference type="OrthoDB" id="10265389at2759"/>
<keyword evidence="3" id="KW-1185">Reference proteome</keyword>
<dbReference type="InterPro" id="IPR002656">
    <property type="entry name" value="Acyl_transf_3_dom"/>
</dbReference>
<name>A0A6I8TXW3_AEDAE</name>
<protein>
    <recommendedName>
        <fullName evidence="1">Acyltransferase 3 domain-containing protein</fullName>
    </recommendedName>
</protein>
<sequence length="618" mass="71415">MNLHYIIAIVIAMGVKISVTDSFSTEVKQQDEPWKMQPQLYDYDDFDDCRRRNPSFRYNVVKAHIVQNTSSVMWQRITQHSNDPRHYQRNALEIGICLDRCKWATNVEMSIEQQAGICAADRVWTNYQLKSIPETLVSISADDYDRPVGTLEMIFCLTVLSIVLLIVTCTIIDFQGIYTESLVVKAFSLSGNLKKLGSLNSRSRQDLLFLDGIRVLTMLTIVLCHASIPMIRMPLKNPEKMEQQFSMFWFPIAMAGNTYLVQIFFVIGGVVLAVNFMDHIKTHPQFKMWYLMDRILNRLVRILPVYSFVILFQVSWYNRLKNGPIAERYQDHCMENWWTNLLFVNNYIEANKPCLQFTWYLGADFQLFLVGTIILMFIWRFPKFINASICFMVIFALVVPAAVIYFNNLDATVMMIVRYVIDEIRNLDYYLKVYVTFESNAGNYFFGVVTGIVYHHFVEHGKTLEDIQHFSAMFLSAVAFFVTLNTLTMCLPLDHPAEPSLILALYGSLLKASWGFLACFLTLYLTFRPRNILATILQHPIMLVASKLSYCVYVVQYTVVYAIYRNITFPLMSSVFTMILLTSSILFVTLIMGLLLHVCIEMPVMTLCKPLLALKRSN</sequence>
<feature type="domain" description="Acyltransferase 3" evidence="1">
    <location>
        <begin position="208"/>
        <end position="594"/>
    </location>
</feature>
<dbReference type="PANTHER" id="PTHR11161:SF22">
    <property type="entry name" value="ACYLTRANSFERASE 3 DOMAIN-CONTAINING PROTEIN-RELATED"/>
    <property type="match status" value="1"/>
</dbReference>